<reference evidence="2" key="1">
    <citation type="journal article" date="2019" name="Sci. Rep.">
        <title>Draft genome of Tanacetum cinerariifolium, the natural source of mosquito coil.</title>
        <authorList>
            <person name="Yamashiro T."/>
            <person name="Shiraishi A."/>
            <person name="Satake H."/>
            <person name="Nakayama K."/>
        </authorList>
    </citation>
    <scope>NUCLEOTIDE SEQUENCE</scope>
</reference>
<feature type="region of interest" description="Disordered" evidence="1">
    <location>
        <begin position="41"/>
        <end position="76"/>
    </location>
</feature>
<accession>A0A699TH47</accession>
<organism evidence="2">
    <name type="scientific">Tanacetum cinerariifolium</name>
    <name type="common">Dalmatian daisy</name>
    <name type="synonym">Chrysanthemum cinerariifolium</name>
    <dbReference type="NCBI Taxonomy" id="118510"/>
    <lineage>
        <taxon>Eukaryota</taxon>
        <taxon>Viridiplantae</taxon>
        <taxon>Streptophyta</taxon>
        <taxon>Embryophyta</taxon>
        <taxon>Tracheophyta</taxon>
        <taxon>Spermatophyta</taxon>
        <taxon>Magnoliopsida</taxon>
        <taxon>eudicotyledons</taxon>
        <taxon>Gunneridae</taxon>
        <taxon>Pentapetalae</taxon>
        <taxon>asterids</taxon>
        <taxon>campanulids</taxon>
        <taxon>Asterales</taxon>
        <taxon>Asteraceae</taxon>
        <taxon>Asteroideae</taxon>
        <taxon>Anthemideae</taxon>
        <taxon>Anthemidinae</taxon>
        <taxon>Tanacetum</taxon>
    </lineage>
</organism>
<comment type="caution">
    <text evidence="2">The sequence shown here is derived from an EMBL/GenBank/DDBJ whole genome shotgun (WGS) entry which is preliminary data.</text>
</comment>
<protein>
    <submittedName>
        <fullName evidence="2">Uncharacterized protein</fullName>
    </submittedName>
</protein>
<dbReference type="AlphaFoldDB" id="A0A699TH47"/>
<sequence>MVPNKQSSASIRTNSITNSQRHVTLKENMCSDMINASSIGLVDSARTRRPQPKDNIRNARVPSASKSNEAKKNVTVEDHHRTLLLSKNQKTMSSECNNIKLAIRNDKSEIVCGTCKQCLVTANHDACLFSPVNALNSRANNVCANASRSANQKRHRTQVWKLKQVGYKGRLACKPRLPRFSLKWSPSRSSFDLKGKLVASKETNFPNDDKACTSNPQ</sequence>
<dbReference type="EMBL" id="BKCJ011239531">
    <property type="protein sequence ID" value="GFD08588.1"/>
    <property type="molecule type" value="Genomic_DNA"/>
</dbReference>
<proteinExistence type="predicted"/>
<evidence type="ECO:0000256" key="1">
    <source>
        <dbReference type="SAM" id="MobiDB-lite"/>
    </source>
</evidence>
<evidence type="ECO:0000313" key="2">
    <source>
        <dbReference type="EMBL" id="GFD08588.1"/>
    </source>
</evidence>
<feature type="non-terminal residue" evidence="2">
    <location>
        <position position="217"/>
    </location>
</feature>
<gene>
    <name evidence="2" type="ORF">Tci_880557</name>
</gene>
<feature type="region of interest" description="Disordered" evidence="1">
    <location>
        <begin position="1"/>
        <end position="22"/>
    </location>
</feature>
<name>A0A699TH47_TANCI</name>